<feature type="compositionally biased region" description="Basic residues" evidence="1">
    <location>
        <begin position="32"/>
        <end position="42"/>
    </location>
</feature>
<dbReference type="AlphaFoldDB" id="A0A6A6PQZ2"/>
<name>A0A6A6PQZ2_9PEZI</name>
<keyword evidence="3" id="KW-1185">Reference proteome</keyword>
<dbReference type="GeneID" id="54476538"/>
<dbReference type="EMBL" id="MU001637">
    <property type="protein sequence ID" value="KAF2481863.1"/>
    <property type="molecule type" value="Genomic_DNA"/>
</dbReference>
<gene>
    <name evidence="2" type="ORF">BDY17DRAFT_311499</name>
</gene>
<protein>
    <submittedName>
        <fullName evidence="2">Uncharacterized protein</fullName>
    </submittedName>
</protein>
<evidence type="ECO:0000313" key="2">
    <source>
        <dbReference type="EMBL" id="KAF2481863.1"/>
    </source>
</evidence>
<proteinExistence type="predicted"/>
<evidence type="ECO:0000313" key="3">
    <source>
        <dbReference type="Proteomes" id="UP000799767"/>
    </source>
</evidence>
<dbReference type="RefSeq" id="XP_033588433.1">
    <property type="nucleotide sequence ID" value="XM_033735536.1"/>
</dbReference>
<feature type="compositionally biased region" description="Low complexity" evidence="1">
    <location>
        <begin position="14"/>
        <end position="27"/>
    </location>
</feature>
<dbReference type="PANTHER" id="PTHR42085">
    <property type="entry name" value="F-BOX DOMAIN-CONTAINING PROTEIN"/>
    <property type="match status" value="1"/>
</dbReference>
<dbReference type="Proteomes" id="UP000799767">
    <property type="component" value="Unassembled WGS sequence"/>
</dbReference>
<evidence type="ECO:0000256" key="1">
    <source>
        <dbReference type="SAM" id="MobiDB-lite"/>
    </source>
</evidence>
<sequence length="342" mass="38792">MATARYSLRSAGRANKQASSKMAASQSTTPSRKSKKRQTRLKNKMDQPVPGMERSVIIKADHTKTGFSDLPGEVRNRIYRLALSLTDRGPIPGSEDFEHCRYTRNDGDEEIMNTTNATFSDRYTRTQSDEESFRAEDSHFPPVSPIPFPLASDPTVYQDLALGLLRTCKAIHRETIGIFYHENTFRIDLIHQKSLRPNKRAEAFDEQGRPGLRRALKQISAQNLARIQAYVFVYNFHRPGHACGKGFDPFAKPLETTSLTFTKPAPHYRVTLLEFEVGWDGGFSAEAFFHVDYDSGCFSDHPTKIIENMLRSLSLHSMGSMHILSIADCIKQHSQDLFNMNR</sequence>
<feature type="region of interest" description="Disordered" evidence="1">
    <location>
        <begin position="1"/>
        <end position="49"/>
    </location>
</feature>
<organism evidence="2 3">
    <name type="scientific">Neohortaea acidophila</name>
    <dbReference type="NCBI Taxonomy" id="245834"/>
    <lineage>
        <taxon>Eukaryota</taxon>
        <taxon>Fungi</taxon>
        <taxon>Dikarya</taxon>
        <taxon>Ascomycota</taxon>
        <taxon>Pezizomycotina</taxon>
        <taxon>Dothideomycetes</taxon>
        <taxon>Dothideomycetidae</taxon>
        <taxon>Mycosphaerellales</taxon>
        <taxon>Teratosphaeriaceae</taxon>
        <taxon>Neohortaea</taxon>
    </lineage>
</organism>
<reference evidence="2" key="1">
    <citation type="journal article" date="2020" name="Stud. Mycol.">
        <title>101 Dothideomycetes genomes: a test case for predicting lifestyles and emergence of pathogens.</title>
        <authorList>
            <person name="Haridas S."/>
            <person name="Albert R."/>
            <person name="Binder M."/>
            <person name="Bloem J."/>
            <person name="Labutti K."/>
            <person name="Salamov A."/>
            <person name="Andreopoulos B."/>
            <person name="Baker S."/>
            <person name="Barry K."/>
            <person name="Bills G."/>
            <person name="Bluhm B."/>
            <person name="Cannon C."/>
            <person name="Castanera R."/>
            <person name="Culley D."/>
            <person name="Daum C."/>
            <person name="Ezra D."/>
            <person name="Gonzalez J."/>
            <person name="Henrissat B."/>
            <person name="Kuo A."/>
            <person name="Liang C."/>
            <person name="Lipzen A."/>
            <person name="Lutzoni F."/>
            <person name="Magnuson J."/>
            <person name="Mondo S."/>
            <person name="Nolan M."/>
            <person name="Ohm R."/>
            <person name="Pangilinan J."/>
            <person name="Park H.-J."/>
            <person name="Ramirez L."/>
            <person name="Alfaro M."/>
            <person name="Sun H."/>
            <person name="Tritt A."/>
            <person name="Yoshinaga Y."/>
            <person name="Zwiers L.-H."/>
            <person name="Turgeon B."/>
            <person name="Goodwin S."/>
            <person name="Spatafora J."/>
            <person name="Crous P."/>
            <person name="Grigoriev I."/>
        </authorList>
    </citation>
    <scope>NUCLEOTIDE SEQUENCE</scope>
    <source>
        <strain evidence="2">CBS 113389</strain>
    </source>
</reference>
<accession>A0A6A6PQZ2</accession>
<dbReference type="InterPro" id="IPR038883">
    <property type="entry name" value="AN11006-like"/>
</dbReference>
<dbReference type="OrthoDB" id="5372935at2759"/>
<dbReference type="PANTHER" id="PTHR42085:SF2">
    <property type="entry name" value="F-BOX DOMAIN-CONTAINING PROTEIN"/>
    <property type="match status" value="1"/>
</dbReference>